<dbReference type="NCBIfam" id="TIGR03725">
    <property type="entry name" value="T6A_YeaZ"/>
    <property type="match status" value="1"/>
</dbReference>
<dbReference type="SUPFAM" id="SSF53067">
    <property type="entry name" value="Actin-like ATPase domain"/>
    <property type="match status" value="2"/>
</dbReference>
<dbReference type="CDD" id="cd24032">
    <property type="entry name" value="ASKHA_NBD_TsaB"/>
    <property type="match status" value="1"/>
</dbReference>
<keyword evidence="3" id="KW-1185">Reference proteome</keyword>
<dbReference type="GO" id="GO:0005829">
    <property type="term" value="C:cytosol"/>
    <property type="evidence" value="ECO:0007669"/>
    <property type="project" value="TreeGrafter"/>
</dbReference>
<dbReference type="InterPro" id="IPR022496">
    <property type="entry name" value="T6A_TsaB"/>
</dbReference>
<evidence type="ECO:0000313" key="2">
    <source>
        <dbReference type="EMBL" id="SEJ09882.1"/>
    </source>
</evidence>
<accession>A0A1H6WBE8</accession>
<dbReference type="InterPro" id="IPR000905">
    <property type="entry name" value="Gcp-like_dom"/>
</dbReference>
<sequence>MLLLSIDTSTRGCSVALHGDAGLLANYELYTDRSSSAMLTTLMSTSVEHAGYTLKDLDAIAVAKGPGSYTGLRVGVSTAKGLCYALDKPFIAINTLEAMALQVSPFFSKDFLFCPMIDARRMEVYASVLDGDNITVEPTKAIILDENSFQNLLENHKVVFFGDGAAKCKPLFEQNPNAFFISEEIRPSAKTVGKLAVKSFEKGEFEDVASFEPFYLKDFMTPPSRKVSPAV</sequence>
<dbReference type="EMBL" id="FNXY01000005">
    <property type="protein sequence ID" value="SEJ09882.1"/>
    <property type="molecule type" value="Genomic_DNA"/>
</dbReference>
<dbReference type="OrthoDB" id="9784166at2"/>
<dbReference type="RefSeq" id="WP_090336737.1">
    <property type="nucleotide sequence ID" value="NZ_FNXY01000005.1"/>
</dbReference>
<dbReference type="GO" id="GO:0002949">
    <property type="term" value="P:tRNA threonylcarbamoyladenosine modification"/>
    <property type="evidence" value="ECO:0007669"/>
    <property type="project" value="InterPro"/>
</dbReference>
<proteinExistence type="predicted"/>
<reference evidence="2 3" key="1">
    <citation type="submission" date="2016-10" db="EMBL/GenBank/DDBJ databases">
        <authorList>
            <person name="de Groot N.N."/>
        </authorList>
    </citation>
    <scope>NUCLEOTIDE SEQUENCE [LARGE SCALE GENOMIC DNA]</scope>
    <source>
        <strain evidence="2 3">DSM 19938</strain>
    </source>
</reference>
<dbReference type="AlphaFoldDB" id="A0A1H6WBE8"/>
<organism evidence="2 3">
    <name type="scientific">Dyadobacter koreensis</name>
    <dbReference type="NCBI Taxonomy" id="408657"/>
    <lineage>
        <taxon>Bacteria</taxon>
        <taxon>Pseudomonadati</taxon>
        <taxon>Bacteroidota</taxon>
        <taxon>Cytophagia</taxon>
        <taxon>Cytophagales</taxon>
        <taxon>Spirosomataceae</taxon>
        <taxon>Dyadobacter</taxon>
    </lineage>
</organism>
<dbReference type="STRING" id="408657.SAMN04487995_3205"/>
<feature type="domain" description="Gcp-like" evidence="1">
    <location>
        <begin position="33"/>
        <end position="127"/>
    </location>
</feature>
<evidence type="ECO:0000259" key="1">
    <source>
        <dbReference type="Pfam" id="PF00814"/>
    </source>
</evidence>
<dbReference type="Proteomes" id="UP000199532">
    <property type="component" value="Unassembled WGS sequence"/>
</dbReference>
<gene>
    <name evidence="2" type="ORF">SAMN04487995_3205</name>
</gene>
<dbReference type="PANTHER" id="PTHR11735:SF11">
    <property type="entry name" value="TRNA THREONYLCARBAMOYLADENOSINE BIOSYNTHESIS PROTEIN TSAB"/>
    <property type="match status" value="1"/>
</dbReference>
<protein>
    <submittedName>
        <fullName evidence="2">tRNA threonylcarbamoyladenosine biosynthesis protein TsaB</fullName>
    </submittedName>
</protein>
<dbReference type="InterPro" id="IPR043129">
    <property type="entry name" value="ATPase_NBD"/>
</dbReference>
<name>A0A1H6WBE8_9BACT</name>
<dbReference type="PANTHER" id="PTHR11735">
    <property type="entry name" value="TRNA N6-ADENOSINE THREONYLCARBAMOYLTRANSFERASE"/>
    <property type="match status" value="1"/>
</dbReference>
<evidence type="ECO:0000313" key="3">
    <source>
        <dbReference type="Proteomes" id="UP000199532"/>
    </source>
</evidence>
<dbReference type="Gene3D" id="3.30.420.40">
    <property type="match status" value="2"/>
</dbReference>
<dbReference type="Pfam" id="PF00814">
    <property type="entry name" value="TsaD"/>
    <property type="match status" value="1"/>
</dbReference>